<accession>A0A0E9W564</accession>
<reference evidence="2" key="2">
    <citation type="journal article" date="2015" name="Fish Shellfish Immunol.">
        <title>Early steps in the European eel (Anguilla anguilla)-Vibrio vulnificus interaction in the gills: Role of the RtxA13 toxin.</title>
        <authorList>
            <person name="Callol A."/>
            <person name="Pajuelo D."/>
            <person name="Ebbesson L."/>
            <person name="Teles M."/>
            <person name="MacKenzie S."/>
            <person name="Amaro C."/>
        </authorList>
    </citation>
    <scope>NUCLEOTIDE SEQUENCE</scope>
</reference>
<dbReference type="AlphaFoldDB" id="A0A0E9W564"/>
<evidence type="ECO:0000313" key="2">
    <source>
        <dbReference type="EMBL" id="JAH85497.1"/>
    </source>
</evidence>
<proteinExistence type="predicted"/>
<name>A0A0E9W564_ANGAN</name>
<organism evidence="2">
    <name type="scientific">Anguilla anguilla</name>
    <name type="common">European freshwater eel</name>
    <name type="synonym">Muraena anguilla</name>
    <dbReference type="NCBI Taxonomy" id="7936"/>
    <lineage>
        <taxon>Eukaryota</taxon>
        <taxon>Metazoa</taxon>
        <taxon>Chordata</taxon>
        <taxon>Craniata</taxon>
        <taxon>Vertebrata</taxon>
        <taxon>Euteleostomi</taxon>
        <taxon>Actinopterygii</taxon>
        <taxon>Neopterygii</taxon>
        <taxon>Teleostei</taxon>
        <taxon>Anguilliformes</taxon>
        <taxon>Anguillidae</taxon>
        <taxon>Anguilla</taxon>
    </lineage>
</organism>
<evidence type="ECO:0000256" key="1">
    <source>
        <dbReference type="SAM" id="MobiDB-lite"/>
    </source>
</evidence>
<sequence>MSVTNVELGTQNWVPTGRTHTSVKGPQGKQVRGHLYAPLCLNNARKWS</sequence>
<feature type="region of interest" description="Disordered" evidence="1">
    <location>
        <begin position="1"/>
        <end position="29"/>
    </location>
</feature>
<protein>
    <submittedName>
        <fullName evidence="2">Uncharacterized protein</fullName>
    </submittedName>
</protein>
<reference evidence="2" key="1">
    <citation type="submission" date="2014-11" db="EMBL/GenBank/DDBJ databases">
        <authorList>
            <person name="Amaro Gonzalez C."/>
        </authorList>
    </citation>
    <scope>NUCLEOTIDE SEQUENCE</scope>
</reference>
<dbReference type="EMBL" id="GBXM01023080">
    <property type="protein sequence ID" value="JAH85497.1"/>
    <property type="molecule type" value="Transcribed_RNA"/>
</dbReference>
<feature type="compositionally biased region" description="Polar residues" evidence="1">
    <location>
        <begin position="1"/>
        <end position="24"/>
    </location>
</feature>